<dbReference type="AlphaFoldDB" id="A0ABD1V2I9"/>
<gene>
    <name evidence="2" type="ORF">Fot_23471</name>
</gene>
<dbReference type="InterPro" id="IPR006527">
    <property type="entry name" value="F-box-assoc_dom_typ1"/>
</dbReference>
<dbReference type="NCBIfam" id="TIGR01640">
    <property type="entry name" value="F_box_assoc_1"/>
    <property type="match status" value="1"/>
</dbReference>
<dbReference type="Pfam" id="PF00646">
    <property type="entry name" value="F-box"/>
    <property type="match status" value="1"/>
</dbReference>
<organism evidence="2 3">
    <name type="scientific">Forsythia ovata</name>
    <dbReference type="NCBI Taxonomy" id="205694"/>
    <lineage>
        <taxon>Eukaryota</taxon>
        <taxon>Viridiplantae</taxon>
        <taxon>Streptophyta</taxon>
        <taxon>Embryophyta</taxon>
        <taxon>Tracheophyta</taxon>
        <taxon>Spermatophyta</taxon>
        <taxon>Magnoliopsida</taxon>
        <taxon>eudicotyledons</taxon>
        <taxon>Gunneridae</taxon>
        <taxon>Pentapetalae</taxon>
        <taxon>asterids</taxon>
        <taxon>lamiids</taxon>
        <taxon>Lamiales</taxon>
        <taxon>Oleaceae</taxon>
        <taxon>Forsythieae</taxon>
        <taxon>Forsythia</taxon>
    </lineage>
</organism>
<dbReference type="Proteomes" id="UP001604277">
    <property type="component" value="Unassembled WGS sequence"/>
</dbReference>
<dbReference type="PROSITE" id="PS50181">
    <property type="entry name" value="FBOX"/>
    <property type="match status" value="1"/>
</dbReference>
<dbReference type="EMBL" id="JBFOLJ010000006">
    <property type="protein sequence ID" value="KAL2530870.1"/>
    <property type="molecule type" value="Genomic_DNA"/>
</dbReference>
<dbReference type="Gene3D" id="1.20.1280.50">
    <property type="match status" value="1"/>
</dbReference>
<evidence type="ECO:0000259" key="1">
    <source>
        <dbReference type="PROSITE" id="PS50181"/>
    </source>
</evidence>
<dbReference type="PANTHER" id="PTHR31672">
    <property type="entry name" value="BNACNNG10540D PROTEIN"/>
    <property type="match status" value="1"/>
</dbReference>
<dbReference type="SUPFAM" id="SSF81383">
    <property type="entry name" value="F-box domain"/>
    <property type="match status" value="1"/>
</dbReference>
<sequence>MASKECTDSIPLPNLSQEIITVVLLRLPVKSLVKFRCVSKSWLSLISSTRFAKNHLKISSQKNKGEHDNLVFGYLRDPLVILRSFNLDSFMHDIRSLDAAKVNGFVMDIISLLMVGSCNGLICVRDNIHEIFLWNPSIRKSKELPDSGSPYFLSLTYGFGFDDLNDDYKVVETCGARYKYEYSAEVKIYSLRKNSWRQIERWPGYYVSDATSVFASGAFHWTTIYNGCWHITSLNLATEMYDEVPLPDNEINMLTALWLGVLRGCLCLVCNFSTHSDVWIMKGYGIRESWTKLICIKDIKDYQYEAPMPLYVSESGIVLVKHGSTIKLYNSNDITSNGREICSFDSEYEYEAVTYMESLVLPNTDHEVNQQWWHWGTKDDDWDFQSICH</sequence>
<dbReference type="InterPro" id="IPR017451">
    <property type="entry name" value="F-box-assoc_interact_dom"/>
</dbReference>
<dbReference type="InterPro" id="IPR050796">
    <property type="entry name" value="SCF_F-box_component"/>
</dbReference>
<protein>
    <submittedName>
        <fullName evidence="2">F-box/kelch-repeat protein</fullName>
    </submittedName>
</protein>
<reference evidence="3" key="1">
    <citation type="submission" date="2024-07" db="EMBL/GenBank/DDBJ databases">
        <title>Two chromosome-level genome assemblies of Korean endemic species Abeliophyllum distichum and Forsythia ovata (Oleaceae).</title>
        <authorList>
            <person name="Jang H."/>
        </authorList>
    </citation>
    <scope>NUCLEOTIDE SEQUENCE [LARGE SCALE GENOMIC DNA]</scope>
</reference>
<evidence type="ECO:0000313" key="2">
    <source>
        <dbReference type="EMBL" id="KAL2530870.1"/>
    </source>
</evidence>
<accession>A0ABD1V2I9</accession>
<proteinExistence type="predicted"/>
<keyword evidence="3" id="KW-1185">Reference proteome</keyword>
<dbReference type="CDD" id="cd22157">
    <property type="entry name" value="F-box_AtFBW1-like"/>
    <property type="match status" value="1"/>
</dbReference>
<dbReference type="PANTHER" id="PTHR31672:SF13">
    <property type="entry name" value="F-BOX PROTEIN CPR30-LIKE"/>
    <property type="match status" value="1"/>
</dbReference>
<feature type="domain" description="F-box" evidence="1">
    <location>
        <begin position="9"/>
        <end position="55"/>
    </location>
</feature>
<comment type="caution">
    <text evidence="2">The sequence shown here is derived from an EMBL/GenBank/DDBJ whole genome shotgun (WGS) entry which is preliminary data.</text>
</comment>
<name>A0ABD1V2I9_9LAMI</name>
<dbReference type="InterPro" id="IPR036047">
    <property type="entry name" value="F-box-like_dom_sf"/>
</dbReference>
<dbReference type="SMART" id="SM00256">
    <property type="entry name" value="FBOX"/>
    <property type="match status" value="1"/>
</dbReference>
<dbReference type="InterPro" id="IPR001810">
    <property type="entry name" value="F-box_dom"/>
</dbReference>
<evidence type="ECO:0000313" key="3">
    <source>
        <dbReference type="Proteomes" id="UP001604277"/>
    </source>
</evidence>
<dbReference type="Pfam" id="PF07734">
    <property type="entry name" value="FBA_1"/>
    <property type="match status" value="1"/>
</dbReference>